<evidence type="ECO:0000259" key="4">
    <source>
        <dbReference type="Pfam" id="PF00278"/>
    </source>
</evidence>
<dbReference type="SUPFAM" id="SSF51419">
    <property type="entry name" value="PLP-binding barrel"/>
    <property type="match status" value="1"/>
</dbReference>
<dbReference type="PROSITE" id="PS00879">
    <property type="entry name" value="ODR_DC_2_2"/>
    <property type="match status" value="1"/>
</dbReference>
<organism evidence="6 7">
    <name type="scientific">Actinokineospora guangxiensis</name>
    <dbReference type="NCBI Taxonomy" id="1490288"/>
    <lineage>
        <taxon>Bacteria</taxon>
        <taxon>Bacillati</taxon>
        <taxon>Actinomycetota</taxon>
        <taxon>Actinomycetes</taxon>
        <taxon>Pseudonocardiales</taxon>
        <taxon>Pseudonocardiaceae</taxon>
        <taxon>Actinokineospora</taxon>
    </lineage>
</organism>
<feature type="domain" description="Orn/DAP/Arg decarboxylase 2 C-terminal" evidence="4">
    <location>
        <begin position="30"/>
        <end position="380"/>
    </location>
</feature>
<proteinExistence type="inferred from homology"/>
<keyword evidence="2" id="KW-0663">Pyridoxal phosphate</keyword>
<dbReference type="SUPFAM" id="SSF50621">
    <property type="entry name" value="Alanine racemase C-terminal domain-like"/>
    <property type="match status" value="1"/>
</dbReference>
<accession>A0ABW0EGP3</accession>
<reference evidence="7" key="1">
    <citation type="journal article" date="2019" name="Int. J. Syst. Evol. Microbiol.">
        <title>The Global Catalogue of Microorganisms (GCM) 10K type strain sequencing project: providing services to taxonomists for standard genome sequencing and annotation.</title>
        <authorList>
            <consortium name="The Broad Institute Genomics Platform"/>
            <consortium name="The Broad Institute Genome Sequencing Center for Infectious Disease"/>
            <person name="Wu L."/>
            <person name="Ma J."/>
        </authorList>
    </citation>
    <scope>NUCLEOTIDE SEQUENCE [LARGE SCALE GENOMIC DNA]</scope>
    <source>
        <strain evidence="7">CCUG 59778</strain>
    </source>
</reference>
<dbReference type="RefSeq" id="WP_378244591.1">
    <property type="nucleotide sequence ID" value="NZ_JBHSKF010000002.1"/>
</dbReference>
<evidence type="ECO:0000256" key="3">
    <source>
        <dbReference type="RuleBase" id="RU003737"/>
    </source>
</evidence>
<feature type="domain" description="Orn/DAP/Arg decarboxylase 2 N-terminal" evidence="5">
    <location>
        <begin position="35"/>
        <end position="285"/>
    </location>
</feature>
<dbReference type="InterPro" id="IPR022657">
    <property type="entry name" value="De-COase2_CS"/>
</dbReference>
<comment type="caution">
    <text evidence="6">The sequence shown here is derived from an EMBL/GenBank/DDBJ whole genome shotgun (WGS) entry which is preliminary data.</text>
</comment>
<protein>
    <submittedName>
        <fullName evidence="6">Type III PLP-dependent enzyme</fullName>
    </submittedName>
</protein>
<dbReference type="InterPro" id="IPR022643">
    <property type="entry name" value="De-COase2_C"/>
</dbReference>
<dbReference type="PANTHER" id="PTHR43727:SF2">
    <property type="entry name" value="GROUP IV DECARBOXYLASE"/>
    <property type="match status" value="1"/>
</dbReference>
<dbReference type="Pfam" id="PF00278">
    <property type="entry name" value="Orn_DAP_Arg_deC"/>
    <property type="match status" value="1"/>
</dbReference>
<dbReference type="InterPro" id="IPR029066">
    <property type="entry name" value="PLP-binding_barrel"/>
</dbReference>
<dbReference type="InterPro" id="IPR009006">
    <property type="entry name" value="Ala_racemase/Decarboxylase_C"/>
</dbReference>
<evidence type="ECO:0000313" key="7">
    <source>
        <dbReference type="Proteomes" id="UP001596157"/>
    </source>
</evidence>
<evidence type="ECO:0000256" key="2">
    <source>
        <dbReference type="ARBA" id="ARBA00022898"/>
    </source>
</evidence>
<dbReference type="Gene3D" id="3.20.20.10">
    <property type="entry name" value="Alanine racemase"/>
    <property type="match status" value="1"/>
</dbReference>
<dbReference type="InterPro" id="IPR000183">
    <property type="entry name" value="Orn/DAP/Arg_de-COase"/>
</dbReference>
<evidence type="ECO:0000259" key="5">
    <source>
        <dbReference type="Pfam" id="PF02784"/>
    </source>
</evidence>
<dbReference type="EMBL" id="JBHSKF010000002">
    <property type="protein sequence ID" value="MFC5286553.1"/>
    <property type="molecule type" value="Genomic_DNA"/>
</dbReference>
<comment type="similarity">
    <text evidence="3">Belongs to the Orn/Lys/Arg decarboxylase class-II family.</text>
</comment>
<evidence type="ECO:0000256" key="1">
    <source>
        <dbReference type="ARBA" id="ARBA00001933"/>
    </source>
</evidence>
<evidence type="ECO:0000313" key="6">
    <source>
        <dbReference type="EMBL" id="MFC5286553.1"/>
    </source>
</evidence>
<dbReference type="PRINTS" id="PR01179">
    <property type="entry name" value="ODADCRBXLASE"/>
</dbReference>
<dbReference type="Gene3D" id="2.40.37.10">
    <property type="entry name" value="Lyase, Ornithine Decarboxylase, Chain A, domain 1"/>
    <property type="match status" value="1"/>
</dbReference>
<name>A0ABW0EGP3_9PSEU</name>
<sequence length="421" mass="43410">MTATVPLRPAPAPGMPPLADLAEEFGTPAYVYDLAAVRSAHADLRAALPQPSDLHYSLKANPHPRIVAQLAALGCHAEVASSGEVDHAVEAGLAPELIQLAGPAKTAATVSHALDRGVRRFSVDSPADLAAVERLAAARGRRVDCLLRVNADESVPGTGLTMTGVASQFGADASWIARDPGAFRGRGAARVVGLHLYAGTNLKDEDALLAQFEVSVRIAAGLARALGGLDEVNLGGGFGAPYAVGGQRPRFAALAARLSDLLDTHLPGWRAGAPRVSFESGRYLVGDSGTLLSRVVEVKVSKGRTFVLLDAGVNHLGGMSGLRRLRPMQPTLLPVSGVETGEAVRCAVVGPLCTPLDMLSPDAVLAGPEAGGLLAVPNVGAYGLSASLIAFLGHPAPVEVVTDGGRVVDVSRLALRRVSIR</sequence>
<gene>
    <name evidence="6" type="ORF">ACFPM7_05775</name>
</gene>
<keyword evidence="7" id="KW-1185">Reference proteome</keyword>
<dbReference type="PANTHER" id="PTHR43727">
    <property type="entry name" value="DIAMINOPIMELATE DECARBOXYLASE"/>
    <property type="match status" value="1"/>
</dbReference>
<comment type="cofactor">
    <cofactor evidence="1">
        <name>pyridoxal 5'-phosphate</name>
        <dbReference type="ChEBI" id="CHEBI:597326"/>
    </cofactor>
</comment>
<dbReference type="Pfam" id="PF02784">
    <property type="entry name" value="Orn_Arg_deC_N"/>
    <property type="match status" value="1"/>
</dbReference>
<dbReference type="InterPro" id="IPR022644">
    <property type="entry name" value="De-COase2_N"/>
</dbReference>
<dbReference type="Proteomes" id="UP001596157">
    <property type="component" value="Unassembled WGS sequence"/>
</dbReference>